<evidence type="ECO:0000259" key="6">
    <source>
        <dbReference type="PROSITE" id="PS50893"/>
    </source>
</evidence>
<dbReference type="InterPro" id="IPR027417">
    <property type="entry name" value="P-loop_NTPase"/>
</dbReference>
<keyword evidence="8" id="KW-1185">Reference proteome</keyword>
<evidence type="ECO:0000256" key="2">
    <source>
        <dbReference type="ARBA" id="ARBA00022448"/>
    </source>
</evidence>
<feature type="region of interest" description="Disordered" evidence="5">
    <location>
        <begin position="1"/>
        <end position="21"/>
    </location>
</feature>
<dbReference type="Gene3D" id="3.40.50.300">
    <property type="entry name" value="P-loop containing nucleotide triphosphate hydrolases"/>
    <property type="match status" value="1"/>
</dbReference>
<dbReference type="SUPFAM" id="SSF52540">
    <property type="entry name" value="P-loop containing nucleoside triphosphate hydrolases"/>
    <property type="match status" value="1"/>
</dbReference>
<feature type="domain" description="ABC transporter" evidence="6">
    <location>
        <begin position="25"/>
        <end position="266"/>
    </location>
</feature>
<dbReference type="PANTHER" id="PTHR43166:SF4">
    <property type="entry name" value="PHOSPHONATES IMPORT ATP-BINDING PROTEIN PHNC"/>
    <property type="match status" value="1"/>
</dbReference>
<dbReference type="PROSITE" id="PS50893">
    <property type="entry name" value="ABC_TRANSPORTER_2"/>
    <property type="match status" value="1"/>
</dbReference>
<evidence type="ECO:0000313" key="8">
    <source>
        <dbReference type="Proteomes" id="UP000321567"/>
    </source>
</evidence>
<proteinExistence type="inferred from homology"/>
<comment type="caution">
    <text evidence="7">The sequence shown here is derived from an EMBL/GenBank/DDBJ whole genome shotgun (WGS) entry which is preliminary data.</text>
</comment>
<gene>
    <name evidence="7" type="ORF">ROR02_14930</name>
</gene>
<dbReference type="OrthoDB" id="9802264at2"/>
<evidence type="ECO:0000256" key="3">
    <source>
        <dbReference type="ARBA" id="ARBA00022741"/>
    </source>
</evidence>
<dbReference type="GO" id="GO:0015424">
    <property type="term" value="F:ABC-type amino acid transporter activity"/>
    <property type="evidence" value="ECO:0007669"/>
    <property type="project" value="InterPro"/>
</dbReference>
<organism evidence="7 8">
    <name type="scientific">Pararhodospirillum oryzae</name>
    <dbReference type="NCBI Taxonomy" id="478448"/>
    <lineage>
        <taxon>Bacteria</taxon>
        <taxon>Pseudomonadati</taxon>
        <taxon>Pseudomonadota</taxon>
        <taxon>Alphaproteobacteria</taxon>
        <taxon>Rhodospirillales</taxon>
        <taxon>Rhodospirillaceae</taxon>
        <taxon>Pararhodospirillum</taxon>
    </lineage>
</organism>
<dbReference type="CDD" id="cd03262">
    <property type="entry name" value="ABC_HisP_GlnQ"/>
    <property type="match status" value="1"/>
</dbReference>
<dbReference type="InterPro" id="IPR003439">
    <property type="entry name" value="ABC_transporter-like_ATP-bd"/>
</dbReference>
<dbReference type="PROSITE" id="PS00211">
    <property type="entry name" value="ABC_TRANSPORTER_1"/>
    <property type="match status" value="1"/>
</dbReference>
<comment type="similarity">
    <text evidence="1">Belongs to the ABC transporter superfamily.</text>
</comment>
<dbReference type="GO" id="GO:0016887">
    <property type="term" value="F:ATP hydrolysis activity"/>
    <property type="evidence" value="ECO:0007669"/>
    <property type="project" value="InterPro"/>
</dbReference>
<evidence type="ECO:0000313" key="7">
    <source>
        <dbReference type="EMBL" id="GEO81362.1"/>
    </source>
</evidence>
<dbReference type="SMART" id="SM00382">
    <property type="entry name" value="AAA"/>
    <property type="match status" value="1"/>
</dbReference>
<dbReference type="InterPro" id="IPR017871">
    <property type="entry name" value="ABC_transporter-like_CS"/>
</dbReference>
<protein>
    <submittedName>
        <fullName evidence="7">Arginine ABC transporter ATP-binding protein</fullName>
    </submittedName>
</protein>
<reference evidence="7 8" key="1">
    <citation type="submission" date="2019-07" db="EMBL/GenBank/DDBJ databases">
        <title>Whole genome shotgun sequence of Rhodospirillum oryzae NBRC 107573.</title>
        <authorList>
            <person name="Hosoyama A."/>
            <person name="Uohara A."/>
            <person name="Ohji S."/>
            <person name="Ichikawa N."/>
        </authorList>
    </citation>
    <scope>NUCLEOTIDE SEQUENCE [LARGE SCALE GENOMIC DNA]</scope>
    <source>
        <strain evidence="7 8">NBRC 107573</strain>
    </source>
</reference>
<dbReference type="FunFam" id="3.40.50.300:FF:000020">
    <property type="entry name" value="Amino acid ABC transporter ATP-binding component"/>
    <property type="match status" value="1"/>
</dbReference>
<evidence type="ECO:0000256" key="4">
    <source>
        <dbReference type="ARBA" id="ARBA00022840"/>
    </source>
</evidence>
<dbReference type="PIRSF" id="PIRSF039085">
    <property type="entry name" value="ABC_ATPase_HisP"/>
    <property type="match status" value="1"/>
</dbReference>
<dbReference type="AlphaFoldDB" id="A0A512H7D5"/>
<keyword evidence="3" id="KW-0547">Nucleotide-binding</keyword>
<dbReference type="InterPro" id="IPR050086">
    <property type="entry name" value="MetN_ABC_transporter-like"/>
</dbReference>
<dbReference type="InterPro" id="IPR003593">
    <property type="entry name" value="AAA+_ATPase"/>
</dbReference>
<evidence type="ECO:0000256" key="1">
    <source>
        <dbReference type="ARBA" id="ARBA00005417"/>
    </source>
</evidence>
<name>A0A512H7D5_9PROT</name>
<keyword evidence="2" id="KW-0813">Transport</keyword>
<dbReference type="InterPro" id="IPR030679">
    <property type="entry name" value="ABC_ATPase_HisP-typ"/>
</dbReference>
<sequence>MVSAPATPTPTPSEDTDASPRLGSRRLQDVVIAIEAMNKWYGAFHVLRDISLQVHRGERIVLCGPSGSGKSTLIRCINRLEEHQSGRIVVDGVELTNDVRHVEQIRREVGMVFQHFNLFPHLTVLENCVLAPIWVRKEPRRVAEERAMRLLERVKIPEQASKYPGQLSGGQQQRVAIARSLCMQPKIMLFDEPTSALDPEMIKEVLDTMISLAEEGMTMVCVTHEMGFAKTVADRVIFMDQGQIVEENDPHTFFTNPVNDRTRLFLSQILHH</sequence>
<evidence type="ECO:0000256" key="5">
    <source>
        <dbReference type="SAM" id="MobiDB-lite"/>
    </source>
</evidence>
<dbReference type="GO" id="GO:0005524">
    <property type="term" value="F:ATP binding"/>
    <property type="evidence" value="ECO:0007669"/>
    <property type="project" value="UniProtKB-KW"/>
</dbReference>
<keyword evidence="4 7" id="KW-0067">ATP-binding</keyword>
<accession>A0A512H7D5</accession>
<dbReference type="PANTHER" id="PTHR43166">
    <property type="entry name" value="AMINO ACID IMPORT ATP-BINDING PROTEIN"/>
    <property type="match status" value="1"/>
</dbReference>
<dbReference type="Proteomes" id="UP000321567">
    <property type="component" value="Unassembled WGS sequence"/>
</dbReference>
<dbReference type="Pfam" id="PF00005">
    <property type="entry name" value="ABC_tran"/>
    <property type="match status" value="1"/>
</dbReference>
<dbReference type="EMBL" id="BJZO01000034">
    <property type="protein sequence ID" value="GEO81362.1"/>
    <property type="molecule type" value="Genomic_DNA"/>
</dbReference>